<evidence type="ECO:0000313" key="2">
    <source>
        <dbReference type="EMBL" id="KAE8755319.1"/>
    </source>
</evidence>
<gene>
    <name evidence="2" type="ORF">FSO04_34875</name>
</gene>
<comment type="caution">
    <text evidence="2">The sequence shown here is derived from an EMBL/GenBank/DDBJ whole genome shotgun (WGS) entry which is preliminary data.</text>
</comment>
<dbReference type="AlphaFoldDB" id="A0A6N6W5P1"/>
<proteinExistence type="predicted"/>
<keyword evidence="1" id="KW-0472">Membrane</keyword>
<evidence type="ECO:0000256" key="1">
    <source>
        <dbReference type="SAM" id="Phobius"/>
    </source>
</evidence>
<feature type="transmembrane region" description="Helical" evidence="1">
    <location>
        <begin position="12"/>
        <end position="41"/>
    </location>
</feature>
<keyword evidence="1" id="KW-0812">Transmembrane</keyword>
<dbReference type="EMBL" id="VOSW01000092">
    <property type="protein sequence ID" value="KAE8755319.1"/>
    <property type="molecule type" value="Genomic_DNA"/>
</dbReference>
<accession>A0A6N6W5P1</accession>
<dbReference type="OrthoDB" id="9012460at2"/>
<protein>
    <submittedName>
        <fullName evidence="2">Uncharacterized protein</fullName>
    </submittedName>
</protein>
<feature type="transmembrane region" description="Helical" evidence="1">
    <location>
        <begin position="75"/>
        <end position="98"/>
    </location>
</feature>
<dbReference type="RefSeq" id="WP_154566078.1">
    <property type="nucleotide sequence ID" value="NZ_VOSW01000092.1"/>
</dbReference>
<sequence length="124" mass="13328">MAKLSLFVSHQVRMAVITVTVLAILLGGLVAALWLASFFLYASLRINPLHAGLWGWLDAALARHDGLMPSDGRRLAGAAIFGVLLAFGGPAFGLHALWERSGRRRLYGSARFASDAEIRDAGLL</sequence>
<dbReference type="Proteomes" id="UP000463700">
    <property type="component" value="Unassembled WGS sequence"/>
</dbReference>
<keyword evidence="1" id="KW-1133">Transmembrane helix</keyword>
<evidence type="ECO:0000313" key="3">
    <source>
        <dbReference type="Proteomes" id="UP000463700"/>
    </source>
</evidence>
<name>A0A6N6W5P1_9BURK</name>
<reference evidence="2 3" key="1">
    <citation type="journal article" date="2020" name="Int. J. Syst. Evol. Microbiol.">
        <title>Paraburkholderia madseniana sp. nov., a phenolic acid-degrading bacterium isolated from acidic forest soil.</title>
        <authorList>
            <person name="Wilhelm R.C."/>
            <person name="Murphy S.J.L."/>
            <person name="Feriancek N.M."/>
            <person name="Karasz D.C."/>
            <person name="DeRito C.M."/>
            <person name="Newman J.D."/>
            <person name="Buckley D.H."/>
        </authorList>
    </citation>
    <scope>NUCLEOTIDE SEQUENCE [LARGE SCALE GENOMIC DNA]</scope>
    <source>
        <strain evidence="2 3">RP11</strain>
    </source>
</reference>
<organism evidence="2 3">
    <name type="scientific">Paraburkholderia madseniana</name>
    <dbReference type="NCBI Taxonomy" id="2599607"/>
    <lineage>
        <taxon>Bacteria</taxon>
        <taxon>Pseudomonadati</taxon>
        <taxon>Pseudomonadota</taxon>
        <taxon>Betaproteobacteria</taxon>
        <taxon>Burkholderiales</taxon>
        <taxon>Burkholderiaceae</taxon>
        <taxon>Paraburkholderia</taxon>
    </lineage>
</organism>